<dbReference type="EMBL" id="JANKHO010001716">
    <property type="protein sequence ID" value="KAJ3499864.1"/>
    <property type="molecule type" value="Genomic_DNA"/>
</dbReference>
<organism evidence="3 4">
    <name type="scientific">Agrocybe chaxingu</name>
    <dbReference type="NCBI Taxonomy" id="84603"/>
    <lineage>
        <taxon>Eukaryota</taxon>
        <taxon>Fungi</taxon>
        <taxon>Dikarya</taxon>
        <taxon>Basidiomycota</taxon>
        <taxon>Agaricomycotina</taxon>
        <taxon>Agaricomycetes</taxon>
        <taxon>Agaricomycetidae</taxon>
        <taxon>Agaricales</taxon>
        <taxon>Agaricineae</taxon>
        <taxon>Strophariaceae</taxon>
        <taxon>Agrocybe</taxon>
    </lineage>
</organism>
<evidence type="ECO:0000313" key="3">
    <source>
        <dbReference type="EMBL" id="KAJ3499864.1"/>
    </source>
</evidence>
<gene>
    <name evidence="3" type="ORF">NLJ89_g10043</name>
</gene>
<protein>
    <submittedName>
        <fullName evidence="3">Uncharacterized protein</fullName>
    </submittedName>
</protein>
<keyword evidence="1" id="KW-0175">Coiled coil</keyword>
<name>A0A9W8MSH9_9AGAR</name>
<evidence type="ECO:0000256" key="2">
    <source>
        <dbReference type="SAM" id="MobiDB-lite"/>
    </source>
</evidence>
<dbReference type="Proteomes" id="UP001148786">
    <property type="component" value="Unassembled WGS sequence"/>
</dbReference>
<keyword evidence="4" id="KW-1185">Reference proteome</keyword>
<feature type="coiled-coil region" evidence="1">
    <location>
        <begin position="316"/>
        <end position="350"/>
    </location>
</feature>
<feature type="compositionally biased region" description="Polar residues" evidence="2">
    <location>
        <begin position="437"/>
        <end position="464"/>
    </location>
</feature>
<feature type="region of interest" description="Disordered" evidence="2">
    <location>
        <begin position="378"/>
        <end position="465"/>
    </location>
</feature>
<comment type="caution">
    <text evidence="3">The sequence shown here is derived from an EMBL/GenBank/DDBJ whole genome shotgun (WGS) entry which is preliminary data.</text>
</comment>
<evidence type="ECO:0000256" key="1">
    <source>
        <dbReference type="SAM" id="Coils"/>
    </source>
</evidence>
<sequence>MDLTFDWGTPVNIPVPTGVAEEPIPWEDLKFHPAALFDLRRHLGALSDQPALFTRYQKNFRASDLSWFTVGLASCTDVIAHNSFPPEFSIVRKNTPSAKEGGTEVRASLRNEVKNLACDALALMDRAFGGVTLMIHIEGATRPGAPKAPEYHRAEVYFTKHFLQEEPNISRTVSDLVQRFIVEAGFPAMHRYERCAKALWPSTYQSTTIRAEDAPLPYPQHGLQPVANPPGSSMFVYHGKPLKTRPTAPPPANAGSSTALGARVHCPIPVNGATRGSTPVRTSSFDEYGFQEETFTPSQHQLMECFEQEGRLKSQIRDLQSALTNREKEIDEAREEISQLKREIESLNVALDGYSHVAASDTSSSVFSDPSAILDSPRLPLNVTIRSPRSGTPRSGTPRAQSPRAQSPCVEPPAFIFPNPASPSRPRKPTAPRTPCHGSSSKTTGNISSPLASSSRHADTQSNEAPPDSSVAAFLIFLADNNLSIHASAIGVLARKVAAFNWKDELRTIGIQEELLDDLMGLMLLAF</sequence>
<dbReference type="AlphaFoldDB" id="A0A9W8MSH9"/>
<proteinExistence type="predicted"/>
<dbReference type="OrthoDB" id="2690792at2759"/>
<accession>A0A9W8MSH9</accession>
<reference evidence="3" key="1">
    <citation type="submission" date="2022-07" db="EMBL/GenBank/DDBJ databases">
        <title>Genome Sequence of Agrocybe chaxingu.</title>
        <authorList>
            <person name="Buettner E."/>
        </authorList>
    </citation>
    <scope>NUCLEOTIDE SEQUENCE</scope>
    <source>
        <strain evidence="3">MP-N11</strain>
    </source>
</reference>
<feature type="compositionally biased region" description="Polar residues" evidence="2">
    <location>
        <begin position="384"/>
        <end position="405"/>
    </location>
</feature>
<evidence type="ECO:0000313" key="4">
    <source>
        <dbReference type="Proteomes" id="UP001148786"/>
    </source>
</evidence>